<keyword evidence="6" id="KW-0378">Hydrolase</keyword>
<dbReference type="EC" id="2.7.11.1" evidence="1"/>
<dbReference type="Gene3D" id="3.40.50.300">
    <property type="entry name" value="P-loop containing nucleotide triphosphate hydrolases"/>
    <property type="match status" value="2"/>
</dbReference>
<evidence type="ECO:0000259" key="7">
    <source>
        <dbReference type="PROSITE" id="PS51146"/>
    </source>
</evidence>
<evidence type="ECO:0000256" key="3">
    <source>
        <dbReference type="ARBA" id="ARBA00022679"/>
    </source>
</evidence>
<dbReference type="PROSITE" id="PS51146">
    <property type="entry name" value="KAIC"/>
    <property type="match status" value="2"/>
</dbReference>
<protein>
    <recommendedName>
        <fullName evidence="1">non-specific serine/threonine protein kinase</fullName>
        <ecNumber evidence="1">2.7.11.1</ecNumber>
    </recommendedName>
</protein>
<dbReference type="InterPro" id="IPR010624">
    <property type="entry name" value="KaiC_dom"/>
</dbReference>
<dbReference type="SUPFAM" id="SSF52540">
    <property type="entry name" value="P-loop containing nucleoside triphosphate hydrolases"/>
    <property type="match status" value="2"/>
</dbReference>
<dbReference type="Pfam" id="PF06745">
    <property type="entry name" value="ATPase"/>
    <property type="match status" value="2"/>
</dbReference>
<keyword evidence="9" id="KW-1185">Reference proteome</keyword>
<accession>A0ABX6EK91</accession>
<dbReference type="InterPro" id="IPR003593">
    <property type="entry name" value="AAA+_ATPase"/>
</dbReference>
<keyword evidence="5" id="KW-0418">Kinase</keyword>
<evidence type="ECO:0000313" key="8">
    <source>
        <dbReference type="EMBL" id="QGM95198.1"/>
    </source>
</evidence>
<name>A0ABX6EK91_9HYPH</name>
<evidence type="ECO:0000313" key="9">
    <source>
        <dbReference type="Proteomes" id="UP000424673"/>
    </source>
</evidence>
<dbReference type="InterPro" id="IPR030665">
    <property type="entry name" value="KaiC"/>
</dbReference>
<keyword evidence="3" id="KW-0808">Transferase</keyword>
<feature type="domain" description="KaiC" evidence="7">
    <location>
        <begin position="16"/>
        <end position="263"/>
    </location>
</feature>
<dbReference type="PANTHER" id="PTHR42926:SF1">
    <property type="entry name" value="CIRCADIAN CLOCK OSCILLATOR PROTEIN KAIC 1"/>
    <property type="match status" value="1"/>
</dbReference>
<dbReference type="InterPro" id="IPR051347">
    <property type="entry name" value="Circadian_clock_KaiC-rel"/>
</dbReference>
<dbReference type="Proteomes" id="UP000424673">
    <property type="component" value="Chromosome"/>
</dbReference>
<evidence type="ECO:0000256" key="1">
    <source>
        <dbReference type="ARBA" id="ARBA00012513"/>
    </source>
</evidence>
<keyword evidence="4" id="KW-0677">Repeat</keyword>
<dbReference type="EMBL" id="CP044328">
    <property type="protein sequence ID" value="QGM95198.1"/>
    <property type="molecule type" value="Genomic_DNA"/>
</dbReference>
<sequence length="502" mass="53939">MIIGSATVSVPIEKTPRFATGVPGLDRVLHGGLPRCSLILVEGAPGSGKTTMALQFLIQAVRAGESCLLATSAESPQQLRSIAASHGWSLDGINITGLSEPPSGEDTELDYTLFPEAEVEIGETFDHLFSEVERFKPKLLVLDTISSLRVVAPTPAFHRRQLKRIRDFMAARDCTTVMLDEASMTEKDLRSQTLSDGIIELRQQQSSYGADRRALRVIKLRGCSYVSGSHDATIATGGLTVHPRLVAQSFPGLVGAPALGSGNSEIDALVGGGLPRGSNTLIAGPAGVGKSTITSLYAMAAAKRGENCAVFLFDETKESYIGRSEGLGLDMRAEVEAGRIELRHLDPAELSVGEIAALVMDRVEKQGVKLVVIDTLNGYMQSALEEPTVILHIRELLSYLSRRQIVTIMTLTQHGIFGTELSSPMDFSFLADNVFLLRFFELSGALHKALSIVKKRSGQHEHTIRKLTMRAGGVDVSGPLTGFTGVLTGTPVYHPESIVPIP</sequence>
<dbReference type="SMART" id="SM00382">
    <property type="entry name" value="AAA"/>
    <property type="match status" value="2"/>
</dbReference>
<reference evidence="9" key="1">
    <citation type="submission" date="2019-09" db="EMBL/GenBank/DDBJ databases">
        <title>Isolation and complete genome sequencing of Methylocystis species.</title>
        <authorList>
            <person name="Rumah B.L."/>
            <person name="Stead C.E."/>
            <person name="Stevens B.C."/>
            <person name="Minton N.P."/>
            <person name="Grosse-Honebrink A."/>
            <person name="Zhang Y."/>
        </authorList>
    </citation>
    <scope>NUCLEOTIDE SEQUENCE [LARGE SCALE GENOMIC DNA]</scope>
    <source>
        <strain evidence="9">BRCS1</strain>
    </source>
</reference>
<evidence type="ECO:0000256" key="2">
    <source>
        <dbReference type="ARBA" id="ARBA00022553"/>
    </source>
</evidence>
<evidence type="ECO:0000256" key="6">
    <source>
        <dbReference type="ARBA" id="ARBA00022801"/>
    </source>
</evidence>
<dbReference type="InterPro" id="IPR014774">
    <property type="entry name" value="KaiC-like_dom"/>
</dbReference>
<organism evidence="8 9">
    <name type="scientific">Methylocystis rosea</name>
    <dbReference type="NCBI Taxonomy" id="173366"/>
    <lineage>
        <taxon>Bacteria</taxon>
        <taxon>Pseudomonadati</taxon>
        <taxon>Pseudomonadota</taxon>
        <taxon>Alphaproteobacteria</taxon>
        <taxon>Hyphomicrobiales</taxon>
        <taxon>Methylocystaceae</taxon>
        <taxon>Methylocystis</taxon>
    </lineage>
</organism>
<reference evidence="8 9" key="2">
    <citation type="journal article" date="2021" name="AMB Express">
        <title>Isolation and characterisation of Methylocystis spp. for poly-3-hydroxybutyrate production using waste methane feedstocks.</title>
        <authorList>
            <person name="Rumah B.L."/>
            <person name="Stead C.E."/>
            <person name="Claxton Stevens B.H."/>
            <person name="Minton N.P."/>
            <person name="Grosse-Honebrink A."/>
            <person name="Zhang Y."/>
        </authorList>
    </citation>
    <scope>NUCLEOTIDE SEQUENCE [LARGE SCALE GENOMIC DNA]</scope>
    <source>
        <strain evidence="8 9">BRCS1</strain>
    </source>
</reference>
<dbReference type="InterPro" id="IPR027417">
    <property type="entry name" value="P-loop_NTPase"/>
</dbReference>
<evidence type="ECO:0000256" key="4">
    <source>
        <dbReference type="ARBA" id="ARBA00022737"/>
    </source>
</evidence>
<dbReference type="PANTHER" id="PTHR42926">
    <property type="match status" value="1"/>
</dbReference>
<feature type="domain" description="KaiC" evidence="7">
    <location>
        <begin position="264"/>
        <end position="490"/>
    </location>
</feature>
<keyword evidence="2" id="KW-0597">Phosphoprotein</keyword>
<gene>
    <name evidence="8" type="ORF">F7D13_14820</name>
</gene>
<evidence type="ECO:0000256" key="5">
    <source>
        <dbReference type="ARBA" id="ARBA00022777"/>
    </source>
</evidence>
<dbReference type="PIRSF" id="PIRSF039117">
    <property type="entry name" value="KaiC"/>
    <property type="match status" value="1"/>
</dbReference>
<proteinExistence type="predicted"/>